<accession>A0A6C2YIC0</accession>
<organism evidence="1">
    <name type="scientific">Tuwongella immobilis</name>
    <dbReference type="NCBI Taxonomy" id="692036"/>
    <lineage>
        <taxon>Bacteria</taxon>
        <taxon>Pseudomonadati</taxon>
        <taxon>Planctomycetota</taxon>
        <taxon>Planctomycetia</taxon>
        <taxon>Gemmatales</taxon>
        <taxon>Gemmataceae</taxon>
        <taxon>Tuwongella</taxon>
    </lineage>
</organism>
<name>A0A6C2YIC0_9BACT</name>
<reference evidence="1" key="1">
    <citation type="submission" date="2019-04" db="EMBL/GenBank/DDBJ databases">
        <authorList>
            <consortium name="Science for Life Laboratories"/>
        </authorList>
    </citation>
    <scope>NUCLEOTIDE SEQUENCE</scope>
    <source>
        <strain evidence="1">MBLW1</strain>
    </source>
</reference>
<dbReference type="InterPro" id="IPR017550">
    <property type="entry name" value="Formylmethanofuran_DH_suC"/>
</dbReference>
<gene>
    <name evidence="1" type="ORF">GMBLW1_28460</name>
</gene>
<dbReference type="PANTHER" id="PTHR39673:SF5">
    <property type="entry name" value="TUNGSTEN-CONTAINING FORMYLMETHANOFURAN DEHYDROGENASE 2 SUBUNIT C"/>
    <property type="match status" value="1"/>
</dbReference>
<dbReference type="InParanoid" id="A0A6C2YIC0"/>
<dbReference type="PANTHER" id="PTHR39673">
    <property type="entry name" value="TUNGSTEN FORMYLMETHANOFURAN DEHYDROGENASE, SUBUNIT C (FWDC)"/>
    <property type="match status" value="1"/>
</dbReference>
<sequence>MRTLTLRTEPPLPLEAPQLAPERLQGQSHAEIAAIPLLLGNRTVPLGEWFTITGDPASDHLVIVGNCARIKRIGEGMTRGTLTLEGDAGMHLGAMLAGGTIEVRGHVGDWAGAEMRGGHLHIRGNAGNNAAGAYRGSRKGMRGGVMLIDGNAGHEVGAIMRRGILAIGGSVGDFAGCDMIAGTLVGYGAFGSRCGAGVKRGTILALGESPERISTFPFDCLGEPVYPVLLQLHLRQLGFPAAQREPFRRFARFSGDRLLFGKGELLIATQSAS</sequence>
<proteinExistence type="predicted"/>
<dbReference type="GO" id="GO:0016740">
    <property type="term" value="F:transferase activity"/>
    <property type="evidence" value="ECO:0007669"/>
    <property type="project" value="UniProtKB-KW"/>
</dbReference>
<dbReference type="GO" id="GO:0015948">
    <property type="term" value="P:methanogenesis"/>
    <property type="evidence" value="ECO:0007669"/>
    <property type="project" value="InterPro"/>
</dbReference>
<dbReference type="AlphaFoldDB" id="A0A6C2YIC0"/>
<dbReference type="InterPro" id="IPR036485">
    <property type="entry name" value="Glu_synth_asu_C_sf"/>
</dbReference>
<protein>
    <submittedName>
        <fullName evidence="1">Uncharacterized protein</fullName>
    </submittedName>
</protein>
<dbReference type="GO" id="GO:0018493">
    <property type="term" value="F:formylmethanofuran dehydrogenase activity"/>
    <property type="evidence" value="ECO:0007669"/>
    <property type="project" value="InterPro"/>
</dbReference>
<dbReference type="SUPFAM" id="SSF69336">
    <property type="entry name" value="Alpha subunit of glutamate synthase, C-terminal domain"/>
    <property type="match status" value="1"/>
</dbReference>
<dbReference type="KEGG" id="tim:GMBLW1_28460"/>
<evidence type="ECO:0000313" key="1">
    <source>
        <dbReference type="EMBL" id="VIP01114.1"/>
    </source>
</evidence>
<dbReference type="EMBL" id="LR586016">
    <property type="protein sequence ID" value="VIP01114.1"/>
    <property type="molecule type" value="Genomic_DNA"/>
</dbReference>
<dbReference type="GO" id="GO:0046914">
    <property type="term" value="F:transition metal ion binding"/>
    <property type="evidence" value="ECO:0007669"/>
    <property type="project" value="InterPro"/>
</dbReference>
<dbReference type="EMBL" id="LR593887">
    <property type="protein sequence ID" value="VTR97653.1"/>
    <property type="molecule type" value="Genomic_DNA"/>
</dbReference>
<dbReference type="GO" id="GO:0016787">
    <property type="term" value="F:hydrolase activity"/>
    <property type="evidence" value="ECO:0007669"/>
    <property type="project" value="UniProtKB-KW"/>
</dbReference>
<keyword evidence="1" id="KW-0808">Transferase</keyword>
<keyword evidence="1" id="KW-0378">Hydrolase</keyword>
<keyword evidence="2" id="KW-1185">Reference proteome</keyword>
<dbReference type="RefSeq" id="WP_162656356.1">
    <property type="nucleotide sequence ID" value="NZ_LR593887.1"/>
</dbReference>
<dbReference type="NCBIfam" id="TIGR03122">
    <property type="entry name" value="one_C_dehyd_C"/>
    <property type="match status" value="1"/>
</dbReference>
<evidence type="ECO:0000313" key="2">
    <source>
        <dbReference type="Proteomes" id="UP000464378"/>
    </source>
</evidence>
<dbReference type="Proteomes" id="UP000464378">
    <property type="component" value="Chromosome"/>
</dbReference>
<dbReference type="Gene3D" id="2.160.20.60">
    <property type="entry name" value="Glutamate synthase, alpha subunit, C-terminal domain"/>
    <property type="match status" value="1"/>
</dbReference>